<accession>A0ABS7DAA7</accession>
<proteinExistence type="predicted"/>
<dbReference type="EMBL" id="JAHZIJ010000016">
    <property type="protein sequence ID" value="MBW7476790.1"/>
    <property type="molecule type" value="Genomic_DNA"/>
</dbReference>
<keyword evidence="2" id="KW-1185">Reference proteome</keyword>
<evidence type="ECO:0000313" key="2">
    <source>
        <dbReference type="Proteomes" id="UP000812277"/>
    </source>
</evidence>
<organism evidence="1 2">
    <name type="scientific">Paenibacillus oenotherae</name>
    <dbReference type="NCBI Taxonomy" id="1435645"/>
    <lineage>
        <taxon>Bacteria</taxon>
        <taxon>Bacillati</taxon>
        <taxon>Bacillota</taxon>
        <taxon>Bacilli</taxon>
        <taxon>Bacillales</taxon>
        <taxon>Paenibacillaceae</taxon>
        <taxon>Paenibacillus</taxon>
    </lineage>
</organism>
<name>A0ABS7DAA7_9BACL</name>
<sequence length="55" mass="6113">MMSYIPANLSVETIQQLNRMEHELSQENGDTIVLVAYQKDKKTPGGTDSSQSAKE</sequence>
<reference evidence="1 2" key="1">
    <citation type="submission" date="2021-07" db="EMBL/GenBank/DDBJ databases">
        <title>Paenibacillus radiodurans sp. nov., isolated from the southeastern edge of Tengger Desert.</title>
        <authorList>
            <person name="Zhang G."/>
        </authorList>
    </citation>
    <scope>NUCLEOTIDE SEQUENCE [LARGE SCALE GENOMIC DNA]</scope>
    <source>
        <strain evidence="1 2">DT7-4</strain>
    </source>
</reference>
<evidence type="ECO:0000313" key="1">
    <source>
        <dbReference type="EMBL" id="MBW7476790.1"/>
    </source>
</evidence>
<gene>
    <name evidence="1" type="ORF">K0T92_18915</name>
</gene>
<comment type="caution">
    <text evidence="1">The sequence shown here is derived from an EMBL/GenBank/DDBJ whole genome shotgun (WGS) entry which is preliminary data.</text>
</comment>
<protein>
    <submittedName>
        <fullName evidence="1">Uncharacterized protein</fullName>
    </submittedName>
</protein>
<dbReference type="RefSeq" id="WP_219874036.1">
    <property type="nucleotide sequence ID" value="NZ_JAHZIJ010000016.1"/>
</dbReference>
<dbReference type="Proteomes" id="UP000812277">
    <property type="component" value="Unassembled WGS sequence"/>
</dbReference>